<dbReference type="InterPro" id="IPR000719">
    <property type="entry name" value="Prot_kinase_dom"/>
</dbReference>
<organism evidence="3 4">
    <name type="scientific">Rhizophagus clarus</name>
    <dbReference type="NCBI Taxonomy" id="94130"/>
    <lineage>
        <taxon>Eukaryota</taxon>
        <taxon>Fungi</taxon>
        <taxon>Fungi incertae sedis</taxon>
        <taxon>Mucoromycota</taxon>
        <taxon>Glomeromycotina</taxon>
        <taxon>Glomeromycetes</taxon>
        <taxon>Glomerales</taxon>
        <taxon>Glomeraceae</taxon>
        <taxon>Rhizophagus</taxon>
    </lineage>
</organism>
<dbReference type="OrthoDB" id="10454164at2759"/>
<keyword evidence="3" id="KW-0418">Kinase</keyword>
<evidence type="ECO:0000313" key="4">
    <source>
        <dbReference type="Proteomes" id="UP000615446"/>
    </source>
</evidence>
<dbReference type="EMBL" id="BLAL01000006">
    <property type="protein sequence ID" value="GES73428.1"/>
    <property type="molecule type" value="Genomic_DNA"/>
</dbReference>
<dbReference type="Gene3D" id="1.10.10.1010">
    <property type="entry name" value="Intein homing endonuclease, domain IV"/>
    <property type="match status" value="16"/>
</dbReference>
<dbReference type="GO" id="GO:0005524">
    <property type="term" value="F:ATP binding"/>
    <property type="evidence" value="ECO:0007669"/>
    <property type="project" value="InterPro"/>
</dbReference>
<feature type="region of interest" description="Disordered" evidence="1">
    <location>
        <begin position="2418"/>
        <end position="2444"/>
    </location>
</feature>
<dbReference type="Pfam" id="PF07714">
    <property type="entry name" value="PK_Tyr_Ser-Thr"/>
    <property type="match status" value="1"/>
</dbReference>
<feature type="domain" description="Protein kinase" evidence="2">
    <location>
        <begin position="2044"/>
        <end position="2312"/>
    </location>
</feature>
<name>A0A8H3QB98_9GLOM</name>
<dbReference type="GO" id="GO:0007165">
    <property type="term" value="P:signal transduction"/>
    <property type="evidence" value="ECO:0007669"/>
    <property type="project" value="TreeGrafter"/>
</dbReference>
<dbReference type="Gene3D" id="1.10.510.10">
    <property type="entry name" value="Transferase(Phosphotransferase) domain 1"/>
    <property type="match status" value="1"/>
</dbReference>
<evidence type="ECO:0000313" key="3">
    <source>
        <dbReference type="EMBL" id="GES73428.1"/>
    </source>
</evidence>
<accession>A0A8H3QB98</accession>
<dbReference type="GO" id="GO:0005737">
    <property type="term" value="C:cytoplasm"/>
    <property type="evidence" value="ECO:0007669"/>
    <property type="project" value="TreeGrafter"/>
</dbReference>
<gene>
    <name evidence="3" type="ORF">RCL2_000096300</name>
</gene>
<feature type="compositionally biased region" description="Polar residues" evidence="1">
    <location>
        <begin position="2423"/>
        <end position="2444"/>
    </location>
</feature>
<sequence>MDNESDSAICKQCFYVCDAKRFQQNFDNWTSGNDVIDKFIQDTQLSAHCDSSKVLEWIPYDKFSDCNYSAEKNVIKANWYGKNWKIEDKNHNVSVILKSLNNLKNIATEFFNEINVAFGITQDPKTKNYMMVLGDECKECNKICNAMHFQQNFGNWTSGNDDIDKLIQAIQLSTHDDLSKALEWIPYDKIINAKYITESEFGKEYSANWIDGKLKYWSNYSQNWERVGQKIFVNLKSLNNLKNLTLKFVNELSTHDDTSKALEWLPYDKFINIKYIAESEFGKEYSANWIDGKLEFWNNYSYDWKRTGQKMFIKEDYELYGITQNLETKTYMIALNSKCKECNSICNAMRFQQNFNNWTSGNDVIDKFIQDTQLSAHNDLSKVLEWMSYDKFSNCKYITENKVIKASWSDWSRNIYNKFVILKSINNLNNIAMEFFNEIDRAIGITQSSETKNYMMILSDVCEKCNYACNAICFQRNFDSWTSGNDDIDELIQNAQLLAHDDASEALEWIPYDKFINIKYITENEFGKEYSANWIDGKFKSWNNYNQDWRRIGQKMFVNLKSLNNSNNLTLKFVNEIKIDSEFYGITQDPKTKNYIMVLNKNKCKECNKICNAMHFQQNFGNWTSGSDDIDELIQAIQLSTHDDPSKAFEWIPYDKIINAKYITESEFGKEYSANWIDGKLESWNNYNQGWGRIGQKMFVNLKSLNNSKNLTLKFVNEIKEDYELYGITQNLETKTYMIVLNNKCKECNKICNAMIFQQNFGKWTSDNNDIDELIQATQLLTHNDPSKALEWIPYDKLINIKYIAESEFEKEYSANWIDGKLKFWSNYCQNWERGQKIFVKLKSLNNSKNLTLKFIKEIKIDYEFYGITQDPKTNNYIMVLNNNKCKECSKICNAMYFQQNFGNWTSCNDDIDELIQAIQLSTHEYASKALEWIPYDKFINIKYIAESEFGKEYSANWIEGKLESWNNYSEDWRRIGQKMFVNLKGLNNSKNLTLKFINEIKEDYEVYGITQNSETKTYMIVLSNKCKECKNICNVMCFRQNFGNWTSGNNDIDKLIQVIQLSTHDYASKALEWIPYDKFINIKYIAESEFGKEYNANWIDGMLDFWDNYSQNWIRTGQKMFVNLKSLNNSENLTLKFVNEIKEDYELFDDYKHVTENKVIKTIWYGKDKHMKLNVPVFLKSINNLNNIATELFKINNKAFGITQNPKTKNYMMVLSNICEKCNCTCNAILFQMNFCNWASGNDDIDKLIQTIQLSTHEYASKALEWIPYDKFINIKYIAESEFGKEYSANWIDGRLKYWNIVSQNWERIGQKMLVNLKSLNNSKNLTLKFINKIKIDYEFYGITQDPVTKNYIMVLNNNKCKECNKICSSRHFQQNFGNWTSDNDDIDELIQVIQLSTHDNPSKALEWIPYNKLINIKYIAESKFGKDYSANWIDGKLKLWNNSSQNWIRTDQKMFVNLKSLNNSKNLTLKFINEIKEDYELYGITQNLETKTYMIVLNNKCKECNNTMCNAMHFQQNFCNWTSGNDDIDKFIQDTQLSVHNDELSYILEWISYDRFYNIKYIIKSGMYKANWIDGCIKKWDNINQNWKREDKNMLVNLKSLDNLSNISLNFITEIKMDYEFYGITQDPETRNYMMLSSHLIYNRSKILEWIPYNRFYGIKYITNAGIYKANWIDGYINFWIHSSQNWNRTGDMVVILKSFNNSKDILLKFMNEINKPCGITQNPETKNYMMVLKYECEKCDKICDVIHFQQNFENWTSDNWNNISQNWKRHYQNMAVILKSLNNSKNISSEFKNEINKPCGITQDPKTKCYMMVLKYECKNCNDMLCNAINFQQNFGSWTSGNDDIDGFIQDTQLLAHKPNEISYALEWIPYDRFYNIKYEIKINQEFYGITQDPETKLYMMQNFGNWTSGNDDIDKYIQYTQLLTHDDASKALEWIPYDRFYDVKYIEENKFGKIYKANWTDGCIDKWDNKIQNWKRYKQNMLVNLKSMNNSLELMTEIDKPYGITQDPETKIYIIVLTNTNSNTNICKKCNYICNAVYFRKNFDNWTSGGFGEVYKANWIDGRIDEWDDENKIWRRYDKDIVVALKSLNNSKNITLEFMNEMILHHKVDLDYRIIKLYGITQDPKTENYIMVMEFADGGSLRKYLTTNYNKLNWNNKISCLDDVISGLKNIHEKELIHRDLHIGNILKLKNNAAITDMGLCKPVNHDAQKNTVYGILPYIAPEILQGRSYTKDADIYSFGIIMYEVISGLPPYYDVIHDENLAIKICQGLRPRFKIKVPQLIIQLIKRCLDADQQNRPSAEEIINILFDWQYNSKIFQVQIEEADEINKRSLKGRIPSTNLGLSYKTHSEAIYKSRSLNFNSLPEPKNSDDYYRHNDNIISIESSVSLSLQINVPQLSTELKNDNVISVESSASSSISQLNVNDNNLPEPKSSNDYYKQSDNMISDESSALLSISQLNINDNNLSEPKISNDYYKQSDNMISVESSDINDNNLPKQKSSDDYYEDDISVKSSASLTICQLDINNNNLPESKDSDDYNKQDDNMINVESSEPLSLQICISQLNINDPEPKNSDDYY</sequence>
<dbReference type="PROSITE" id="PS50011">
    <property type="entry name" value="PROTEIN_KINASE_DOM"/>
    <property type="match status" value="1"/>
</dbReference>
<dbReference type="InterPro" id="IPR001245">
    <property type="entry name" value="Ser-Thr/Tyr_kinase_cat_dom"/>
</dbReference>
<dbReference type="InterPro" id="IPR050167">
    <property type="entry name" value="Ser_Thr_protein_kinase"/>
</dbReference>
<dbReference type="GO" id="GO:0004672">
    <property type="term" value="F:protein kinase activity"/>
    <property type="evidence" value="ECO:0007669"/>
    <property type="project" value="InterPro"/>
</dbReference>
<evidence type="ECO:0000259" key="2">
    <source>
        <dbReference type="PROSITE" id="PS50011"/>
    </source>
</evidence>
<keyword evidence="3" id="KW-0808">Transferase</keyword>
<protein>
    <submittedName>
        <fullName evidence="3">Kinase-like domain-containing protein</fullName>
    </submittedName>
</protein>
<comment type="caution">
    <text evidence="3">The sequence shown here is derived from an EMBL/GenBank/DDBJ whole genome shotgun (WGS) entry which is preliminary data.</text>
</comment>
<dbReference type="InterPro" id="IPR011009">
    <property type="entry name" value="Kinase-like_dom_sf"/>
</dbReference>
<dbReference type="PANTHER" id="PTHR23257">
    <property type="entry name" value="SERINE-THREONINE PROTEIN KINASE"/>
    <property type="match status" value="1"/>
</dbReference>
<reference evidence="3" key="1">
    <citation type="submission" date="2019-10" db="EMBL/GenBank/DDBJ databases">
        <title>Conservation and host-specific expression of non-tandemly repeated heterogenous ribosome RNA gene in arbuscular mycorrhizal fungi.</title>
        <authorList>
            <person name="Maeda T."/>
            <person name="Kobayashi Y."/>
            <person name="Nakagawa T."/>
            <person name="Ezawa T."/>
            <person name="Yamaguchi K."/>
            <person name="Bino T."/>
            <person name="Nishimoto Y."/>
            <person name="Shigenobu S."/>
            <person name="Kawaguchi M."/>
        </authorList>
    </citation>
    <scope>NUCLEOTIDE SEQUENCE</scope>
    <source>
        <strain evidence="3">HR1</strain>
    </source>
</reference>
<dbReference type="SUPFAM" id="SSF56112">
    <property type="entry name" value="Protein kinase-like (PK-like)"/>
    <property type="match status" value="1"/>
</dbReference>
<evidence type="ECO:0000256" key="1">
    <source>
        <dbReference type="SAM" id="MobiDB-lite"/>
    </source>
</evidence>
<dbReference type="Proteomes" id="UP000615446">
    <property type="component" value="Unassembled WGS sequence"/>
</dbReference>
<proteinExistence type="predicted"/>